<feature type="transmembrane region" description="Helical" evidence="6">
    <location>
        <begin position="639"/>
        <end position="656"/>
    </location>
</feature>
<dbReference type="CTD" id="100149241"/>
<evidence type="ECO:0000256" key="1">
    <source>
        <dbReference type="ARBA" id="ARBA00004141"/>
    </source>
</evidence>
<dbReference type="InParanoid" id="A0A6P7IPN1"/>
<evidence type="ECO:0000256" key="2">
    <source>
        <dbReference type="ARBA" id="ARBA00006510"/>
    </source>
</evidence>
<dbReference type="PANTHER" id="PTHR23302">
    <property type="entry name" value="TRANSMEMBRANE CHANNEL-RELATED"/>
    <property type="match status" value="1"/>
</dbReference>
<dbReference type="OrthoDB" id="1936208at2759"/>
<evidence type="ECO:0000256" key="4">
    <source>
        <dbReference type="ARBA" id="ARBA00022989"/>
    </source>
</evidence>
<keyword evidence="4 6" id="KW-1133">Transmembrane helix</keyword>
<keyword evidence="9" id="KW-1185">Reference proteome</keyword>
<feature type="transmembrane region" description="Helical" evidence="6">
    <location>
        <begin position="263"/>
        <end position="281"/>
    </location>
</feature>
<comment type="similarity">
    <text evidence="2 6">Belongs to the TMC family.</text>
</comment>
<keyword evidence="5 6" id="KW-0472">Membrane</keyword>
<dbReference type="PANTHER" id="PTHR23302:SF4">
    <property type="entry name" value="TRANSMEMBRANE CHANNEL-LIKE PROTEIN 6"/>
    <property type="match status" value="1"/>
</dbReference>
<dbReference type="Proteomes" id="UP000515145">
    <property type="component" value="Chromosome 8"/>
</dbReference>
<dbReference type="GeneID" id="114439315"/>
<feature type="transmembrane region" description="Helical" evidence="6">
    <location>
        <begin position="178"/>
        <end position="200"/>
    </location>
</feature>
<dbReference type="AlphaFoldDB" id="A0A6P7IPN1"/>
<organism evidence="9 10">
    <name type="scientific">Parambassis ranga</name>
    <name type="common">Indian glassy fish</name>
    <dbReference type="NCBI Taxonomy" id="210632"/>
    <lineage>
        <taxon>Eukaryota</taxon>
        <taxon>Metazoa</taxon>
        <taxon>Chordata</taxon>
        <taxon>Craniata</taxon>
        <taxon>Vertebrata</taxon>
        <taxon>Euteleostomi</taxon>
        <taxon>Actinopterygii</taxon>
        <taxon>Neopterygii</taxon>
        <taxon>Teleostei</taxon>
        <taxon>Neoteleostei</taxon>
        <taxon>Acanthomorphata</taxon>
        <taxon>Ovalentaria</taxon>
        <taxon>Ambassidae</taxon>
        <taxon>Parambassis</taxon>
    </lineage>
</organism>
<evidence type="ECO:0000256" key="6">
    <source>
        <dbReference type="RuleBase" id="RU310713"/>
    </source>
</evidence>
<comment type="subcellular location">
    <subcellularLocation>
        <location evidence="1 6">Membrane</location>
        <topology evidence="1 6">Multi-pass membrane protein</topology>
    </subcellularLocation>
</comment>
<feature type="transmembrane region" description="Helical" evidence="6">
    <location>
        <begin position="391"/>
        <end position="413"/>
    </location>
</feature>
<feature type="domain" description="TMC" evidence="8">
    <location>
        <begin position="456"/>
        <end position="561"/>
    </location>
</feature>
<sequence>MAHSENFAVNVSERDSDYENTEGGEPGQASFQFIDEPATSSKRCADIMEMEVLGKCKETPAGAANYWFGSKISGNNKEQLVADLRGFSVNDGMQRLRAMPLSLAHKKELRQLAFSAAGGSSLIKRNSSCYFHPVMCLSKTWHQCLLSSLSVLTSLHLWHSPMKRLSGRFGTAVLSYFLFLRTLWFFNLFLVVISGLFLILPQAIYPPPYHRHHNESHPHTLTGLEFLAGTGYLSRSLMFYGYYSAAHPPCNTQESQMTYCIPIAYFFNIIFTLFITCISLVHSMSKSFGRHFHVFKSSGHLAVLVYCSWDFKVTKKTSVTLQSEKISTQLKEQVSEMKRSEDKKSCMQRLHCLIVHAVAWTVCLSSISLTAMGVHHLSEATKKQDNKETELLLLSAVVAAINLSLPGLFNVCLHIEKYDSPVACVYVSIFRNLLLKVSVVGVLCHRWLGRIAVEPCWESFVGQELYRLLMMDFIFIVLYTVLGELLWRIFSPKSWRRNRKQAFDIAENVLDLIYGQTLTWFGVLVAPLLPAVQLIKLFVLFYIKKTSLKLSCQVPKKPWKATQMTTLFISLLCFPSFFGAAMFITYAMVMVKPSSECGPFRNLTTAFEIGQLWAQQLEKTNPNLYWLSWTYKVLVEKPLFTFLCAGVLLMVIYFHTQVVDGQRKVIGLLEKQLENEGKDKMFLITKLQTDCEQNSLVSPS</sequence>
<dbReference type="InterPro" id="IPR012496">
    <property type="entry name" value="TMC_dom"/>
</dbReference>
<feature type="transmembrane region" description="Helical" evidence="6">
    <location>
        <begin position="518"/>
        <end position="543"/>
    </location>
</feature>
<dbReference type="Pfam" id="PF07810">
    <property type="entry name" value="TMC"/>
    <property type="match status" value="1"/>
</dbReference>
<feature type="region of interest" description="Disordered" evidence="7">
    <location>
        <begin position="1"/>
        <end position="31"/>
    </location>
</feature>
<evidence type="ECO:0000256" key="5">
    <source>
        <dbReference type="ARBA" id="ARBA00023136"/>
    </source>
</evidence>
<reference evidence="10" key="1">
    <citation type="submission" date="2025-08" db="UniProtKB">
        <authorList>
            <consortium name="RefSeq"/>
        </authorList>
    </citation>
    <scope>IDENTIFICATION</scope>
</reference>
<keyword evidence="3 6" id="KW-0812">Transmembrane</keyword>
<dbReference type="GO" id="GO:0005886">
    <property type="term" value="C:plasma membrane"/>
    <property type="evidence" value="ECO:0007669"/>
    <property type="project" value="InterPro"/>
</dbReference>
<evidence type="ECO:0000313" key="9">
    <source>
        <dbReference type="Proteomes" id="UP000515145"/>
    </source>
</evidence>
<evidence type="ECO:0000256" key="7">
    <source>
        <dbReference type="SAM" id="MobiDB-lite"/>
    </source>
</evidence>
<feature type="transmembrane region" description="Helical" evidence="6">
    <location>
        <begin position="564"/>
        <end position="589"/>
    </location>
</feature>
<dbReference type="InterPro" id="IPR038900">
    <property type="entry name" value="TMC"/>
</dbReference>
<evidence type="ECO:0000256" key="3">
    <source>
        <dbReference type="ARBA" id="ARBA00022692"/>
    </source>
</evidence>
<feature type="transmembrane region" description="Helical" evidence="6">
    <location>
        <begin position="468"/>
        <end position="490"/>
    </location>
</feature>
<name>A0A6P7IPN1_9TELE</name>
<evidence type="ECO:0000313" key="10">
    <source>
        <dbReference type="RefSeq" id="XP_028266971.1"/>
    </source>
</evidence>
<dbReference type="GO" id="GO:0008381">
    <property type="term" value="F:mechanosensitive monoatomic ion channel activity"/>
    <property type="evidence" value="ECO:0007669"/>
    <property type="project" value="TreeGrafter"/>
</dbReference>
<proteinExistence type="inferred from homology"/>
<evidence type="ECO:0000259" key="8">
    <source>
        <dbReference type="Pfam" id="PF07810"/>
    </source>
</evidence>
<feature type="transmembrane region" description="Helical" evidence="6">
    <location>
        <begin position="350"/>
        <end position="371"/>
    </location>
</feature>
<accession>A0A6P7IPN1</accession>
<gene>
    <name evidence="10" type="primary">tmc6a</name>
</gene>
<dbReference type="RefSeq" id="XP_028266971.1">
    <property type="nucleotide sequence ID" value="XM_028411170.1"/>
</dbReference>
<protein>
    <recommendedName>
        <fullName evidence="6">Transmembrane channel-like protein</fullName>
    </recommendedName>
</protein>